<dbReference type="SUPFAM" id="SSF48452">
    <property type="entry name" value="TPR-like"/>
    <property type="match status" value="1"/>
</dbReference>
<dbReference type="Proteomes" id="UP000787635">
    <property type="component" value="Unassembled WGS sequence"/>
</dbReference>
<keyword evidence="1" id="KW-0802">TPR repeat</keyword>
<proteinExistence type="predicted"/>
<feature type="signal peptide" evidence="2">
    <location>
        <begin position="1"/>
        <end position="19"/>
    </location>
</feature>
<sequence>MRAPGLALLLALLAAPAAAVLPEPPGDPETAEAVRLLEGGREAMSLPLLQAVLARNPEDPDVLVYIALAQRRLGRPELAMDAYLRALAASPNHPAALAYQGSLYLEMGDRWRAEANYLQLTFSCGTCAEATTLARELAAAPR</sequence>
<dbReference type="Pfam" id="PF13432">
    <property type="entry name" value="TPR_16"/>
    <property type="match status" value="1"/>
</dbReference>
<gene>
    <name evidence="3" type="ORF">HEQ75_22520</name>
</gene>
<keyword evidence="4" id="KW-1185">Reference proteome</keyword>
<evidence type="ECO:0000313" key="3">
    <source>
        <dbReference type="EMBL" id="NKC33654.1"/>
    </source>
</evidence>
<reference evidence="3 4" key="1">
    <citation type="submission" date="2020-03" db="EMBL/GenBank/DDBJ databases">
        <title>Roseomonas selenitidurans sp. nov. isolated from urban soil.</title>
        <authorList>
            <person name="Liu H."/>
        </authorList>
    </citation>
    <scope>NUCLEOTIDE SEQUENCE [LARGE SCALE GENOMIC DNA]</scope>
    <source>
        <strain evidence="3 4">BU-1</strain>
    </source>
</reference>
<dbReference type="SMART" id="SM00028">
    <property type="entry name" value="TPR"/>
    <property type="match status" value="2"/>
</dbReference>
<name>A0ABX1E8Y3_9PROT</name>
<dbReference type="InterPro" id="IPR011990">
    <property type="entry name" value="TPR-like_helical_dom_sf"/>
</dbReference>
<dbReference type="InterPro" id="IPR019734">
    <property type="entry name" value="TPR_rpt"/>
</dbReference>
<comment type="caution">
    <text evidence="3">The sequence shown here is derived from an EMBL/GenBank/DDBJ whole genome shotgun (WGS) entry which is preliminary data.</text>
</comment>
<accession>A0ABX1E8Y3</accession>
<evidence type="ECO:0000256" key="2">
    <source>
        <dbReference type="SAM" id="SignalP"/>
    </source>
</evidence>
<protein>
    <submittedName>
        <fullName evidence="3">Tetratricopeptide repeat protein</fullName>
    </submittedName>
</protein>
<feature type="repeat" description="TPR" evidence="1">
    <location>
        <begin position="60"/>
        <end position="93"/>
    </location>
</feature>
<dbReference type="EMBL" id="JAAVNE010000050">
    <property type="protein sequence ID" value="NKC33654.1"/>
    <property type="molecule type" value="Genomic_DNA"/>
</dbReference>
<feature type="chain" id="PRO_5046050122" evidence="2">
    <location>
        <begin position="20"/>
        <end position="142"/>
    </location>
</feature>
<organism evidence="3 4">
    <name type="scientific">Falsiroseomonas selenitidurans</name>
    <dbReference type="NCBI Taxonomy" id="2716335"/>
    <lineage>
        <taxon>Bacteria</taxon>
        <taxon>Pseudomonadati</taxon>
        <taxon>Pseudomonadota</taxon>
        <taxon>Alphaproteobacteria</taxon>
        <taxon>Acetobacterales</taxon>
        <taxon>Roseomonadaceae</taxon>
        <taxon>Falsiroseomonas</taxon>
    </lineage>
</organism>
<evidence type="ECO:0000256" key="1">
    <source>
        <dbReference type="PROSITE-ProRule" id="PRU00339"/>
    </source>
</evidence>
<evidence type="ECO:0000313" key="4">
    <source>
        <dbReference type="Proteomes" id="UP000787635"/>
    </source>
</evidence>
<dbReference type="RefSeq" id="WP_168034375.1">
    <property type="nucleotide sequence ID" value="NZ_JAAVNE010000050.1"/>
</dbReference>
<keyword evidence="2" id="KW-0732">Signal</keyword>
<dbReference type="Gene3D" id="1.25.40.10">
    <property type="entry name" value="Tetratricopeptide repeat domain"/>
    <property type="match status" value="1"/>
</dbReference>
<dbReference type="PROSITE" id="PS50005">
    <property type="entry name" value="TPR"/>
    <property type="match status" value="1"/>
</dbReference>